<dbReference type="SMART" id="SM00509">
    <property type="entry name" value="TFS2N"/>
    <property type="match status" value="2"/>
</dbReference>
<feature type="region of interest" description="Disordered" evidence="4">
    <location>
        <begin position="451"/>
        <end position="483"/>
    </location>
</feature>
<accession>A0AAV7GAI9</accession>
<dbReference type="PROSITE" id="PS51319">
    <property type="entry name" value="TFIIS_N"/>
    <property type="match status" value="2"/>
</dbReference>
<dbReference type="PANTHER" id="PTHR46554">
    <property type="entry name" value="MEDIATOR OF RNA POLYMERASE II TRANSCRIPTION SUBUNIT 26A-RELATED"/>
    <property type="match status" value="1"/>
</dbReference>
<reference evidence="6 7" key="1">
    <citation type="journal article" date="2021" name="Hortic Res">
        <title>Chromosome-scale assembly of the Dendrobium chrysotoxum genome enhances the understanding of orchid evolution.</title>
        <authorList>
            <person name="Zhang Y."/>
            <person name="Zhang G.Q."/>
            <person name="Zhang D."/>
            <person name="Liu X.D."/>
            <person name="Xu X.Y."/>
            <person name="Sun W.H."/>
            <person name="Yu X."/>
            <person name="Zhu X."/>
            <person name="Wang Z.W."/>
            <person name="Zhao X."/>
            <person name="Zhong W.Y."/>
            <person name="Chen H."/>
            <person name="Yin W.L."/>
            <person name="Huang T."/>
            <person name="Niu S.C."/>
            <person name="Liu Z.J."/>
        </authorList>
    </citation>
    <scope>NUCLEOTIDE SEQUENCE [LARGE SCALE GENOMIC DNA]</scope>
    <source>
        <strain evidence="6">Lindl</strain>
    </source>
</reference>
<evidence type="ECO:0000256" key="4">
    <source>
        <dbReference type="SAM" id="MobiDB-lite"/>
    </source>
</evidence>
<evidence type="ECO:0000256" key="3">
    <source>
        <dbReference type="PROSITE-ProRule" id="PRU00649"/>
    </source>
</evidence>
<dbReference type="Pfam" id="PF08711">
    <property type="entry name" value="Med26"/>
    <property type="match status" value="2"/>
</dbReference>
<evidence type="ECO:0000256" key="2">
    <source>
        <dbReference type="ARBA" id="ARBA00023242"/>
    </source>
</evidence>
<feature type="domain" description="TFIIS N-terminal" evidence="5">
    <location>
        <begin position="346"/>
        <end position="425"/>
    </location>
</feature>
<evidence type="ECO:0000313" key="7">
    <source>
        <dbReference type="Proteomes" id="UP000775213"/>
    </source>
</evidence>
<gene>
    <name evidence="6" type="ORF">IEQ34_011633</name>
</gene>
<organism evidence="6 7">
    <name type="scientific">Dendrobium chrysotoxum</name>
    <name type="common">Orchid</name>
    <dbReference type="NCBI Taxonomy" id="161865"/>
    <lineage>
        <taxon>Eukaryota</taxon>
        <taxon>Viridiplantae</taxon>
        <taxon>Streptophyta</taxon>
        <taxon>Embryophyta</taxon>
        <taxon>Tracheophyta</taxon>
        <taxon>Spermatophyta</taxon>
        <taxon>Magnoliopsida</taxon>
        <taxon>Liliopsida</taxon>
        <taxon>Asparagales</taxon>
        <taxon>Orchidaceae</taxon>
        <taxon>Epidendroideae</taxon>
        <taxon>Malaxideae</taxon>
        <taxon>Dendrobiinae</taxon>
        <taxon>Dendrobium</taxon>
    </lineage>
</organism>
<comment type="subcellular location">
    <subcellularLocation>
        <location evidence="1 3">Nucleus</location>
    </subcellularLocation>
</comment>
<dbReference type="AlphaFoldDB" id="A0AAV7GAI9"/>
<dbReference type="PANTHER" id="PTHR46554:SF2">
    <property type="entry name" value="TFIIS N-TERMINAL DOMAIN-CONTAINING PROTEIN"/>
    <property type="match status" value="1"/>
</dbReference>
<dbReference type="EMBL" id="JAGFBR010000011">
    <property type="protein sequence ID" value="KAH0458819.1"/>
    <property type="molecule type" value="Genomic_DNA"/>
</dbReference>
<name>A0AAV7GAI9_DENCH</name>
<protein>
    <recommendedName>
        <fullName evidence="5">TFIIS N-terminal domain-containing protein</fullName>
    </recommendedName>
</protein>
<feature type="compositionally biased region" description="Basic and acidic residues" evidence="4">
    <location>
        <begin position="67"/>
        <end position="84"/>
    </location>
</feature>
<dbReference type="InterPro" id="IPR035441">
    <property type="entry name" value="TFIIS/LEDGF_dom_sf"/>
</dbReference>
<comment type="caution">
    <text evidence="6">The sequence shown here is derived from an EMBL/GenBank/DDBJ whole genome shotgun (WGS) entry which is preliminary data.</text>
</comment>
<keyword evidence="2 3" id="KW-0539">Nucleus</keyword>
<keyword evidence="7" id="KW-1185">Reference proteome</keyword>
<sequence>MAMAMAETKDSLDYWRKFFSCAKSDIFELIDKAILVAVADCPKEFNDRKDLIAEKIKNCHLSFNNGDDEHPKQEKNDFKSCDKPRENDQLVGEVMKIKEILSNNHLYESDSVLYESLRSLQLMQLSVETLKATEIGRTVNALRKHSSIQIQKLVRTLIKRWRVLVDEWAKPIAATSENNITDSISKLNEPSVSGFELVCSSKQTVKQRPSGYLSTGVKRKQLKEASDVSKKLEIAKWKLHEGYQRIENAKKQRMIKIIDPHDEKGSLDYWRKVFSSMTSDIFELINKAILVAAEDFSKELNVRRDMIMEKLYTCHLSLNNGDAEYLKEVKKNSNSDNTKENDQIVGEVMRIKEVILSSNQLHESDSDSILYESLRTLQQMQLSVDVLKTTKIGRTVCAMRKHSSSKIRKLARCLIDSWRELVDERVNSTATITNKTTTNFGLSCSTKQTFEQKSTSHSSAGVKRKQSEEVSDTSKLENAKRKLHEGYQRIENAKKQRMIKIIEPSDIQKGLNDKRRSKKKLIMI</sequence>
<dbReference type="CDD" id="cd00183">
    <property type="entry name" value="TFIIS_I"/>
    <property type="match status" value="2"/>
</dbReference>
<dbReference type="GO" id="GO:0005634">
    <property type="term" value="C:nucleus"/>
    <property type="evidence" value="ECO:0007669"/>
    <property type="project" value="UniProtKB-SubCell"/>
</dbReference>
<evidence type="ECO:0000259" key="5">
    <source>
        <dbReference type="PROSITE" id="PS51319"/>
    </source>
</evidence>
<feature type="compositionally biased region" description="Basic and acidic residues" evidence="4">
    <location>
        <begin position="465"/>
        <end position="483"/>
    </location>
</feature>
<evidence type="ECO:0000313" key="6">
    <source>
        <dbReference type="EMBL" id="KAH0458819.1"/>
    </source>
</evidence>
<dbReference type="InterPro" id="IPR003617">
    <property type="entry name" value="TFIIS/CRSP70_N_sub"/>
</dbReference>
<feature type="region of interest" description="Disordered" evidence="4">
    <location>
        <begin position="64"/>
        <end position="84"/>
    </location>
</feature>
<proteinExistence type="predicted"/>
<feature type="domain" description="TFIIS N-terminal" evidence="5">
    <location>
        <begin position="92"/>
        <end position="168"/>
    </location>
</feature>
<dbReference type="SUPFAM" id="SSF47676">
    <property type="entry name" value="Conserved domain common to transcription factors TFIIS, elongin A, CRSP70"/>
    <property type="match status" value="2"/>
</dbReference>
<dbReference type="Proteomes" id="UP000775213">
    <property type="component" value="Unassembled WGS sequence"/>
</dbReference>
<dbReference type="InterPro" id="IPR017923">
    <property type="entry name" value="TFIIS_N"/>
</dbReference>
<evidence type="ECO:0000256" key="1">
    <source>
        <dbReference type="ARBA" id="ARBA00004123"/>
    </source>
</evidence>
<dbReference type="Gene3D" id="1.20.930.10">
    <property type="entry name" value="Conserved domain common to transcription factors TFIIS, elongin A, CRSP70"/>
    <property type="match status" value="2"/>
</dbReference>